<dbReference type="PATRIC" id="fig|1121328.3.peg.864"/>
<evidence type="ECO:0000256" key="8">
    <source>
        <dbReference type="ARBA" id="ARBA00023143"/>
    </source>
</evidence>
<proteinExistence type="inferred from homology"/>
<dbReference type="PRINTS" id="PR00953">
    <property type="entry name" value="TYPE3IMRPROT"/>
</dbReference>
<name>A0A150FQ94_CLOPD</name>
<accession>A0A150FQ94</accession>
<feature type="transmembrane region" description="Helical" evidence="10">
    <location>
        <begin position="179"/>
        <end position="202"/>
    </location>
</feature>
<dbReference type="InterPro" id="IPR006303">
    <property type="entry name" value="FliR"/>
</dbReference>
<feature type="transmembrane region" description="Helical" evidence="10">
    <location>
        <begin position="39"/>
        <end position="57"/>
    </location>
</feature>
<evidence type="ECO:0000313" key="11">
    <source>
        <dbReference type="EMBL" id="KXZ39783.1"/>
    </source>
</evidence>
<dbReference type="EMBL" id="FRBG01000003">
    <property type="protein sequence ID" value="SHK60727.1"/>
    <property type="molecule type" value="Genomic_DNA"/>
</dbReference>
<evidence type="ECO:0000256" key="6">
    <source>
        <dbReference type="ARBA" id="ARBA00022989"/>
    </source>
</evidence>
<dbReference type="GO" id="GO:0006605">
    <property type="term" value="P:protein targeting"/>
    <property type="evidence" value="ECO:0007669"/>
    <property type="project" value="UniProtKB-UniRule"/>
</dbReference>
<dbReference type="OrthoDB" id="9807748at2"/>
<dbReference type="EMBL" id="LSFY01000001">
    <property type="protein sequence ID" value="KXZ39783.1"/>
    <property type="molecule type" value="Genomic_DNA"/>
</dbReference>
<evidence type="ECO:0000256" key="4">
    <source>
        <dbReference type="ARBA" id="ARBA00022475"/>
    </source>
</evidence>
<feature type="transmembrane region" description="Helical" evidence="10">
    <location>
        <begin position="154"/>
        <end position="173"/>
    </location>
</feature>
<dbReference type="Pfam" id="PF01311">
    <property type="entry name" value="Bac_export_1"/>
    <property type="match status" value="1"/>
</dbReference>
<comment type="caution">
    <text evidence="11">The sequence shown here is derived from an EMBL/GenBank/DDBJ whole genome shotgun (WGS) entry which is preliminary data.</text>
</comment>
<evidence type="ECO:0000256" key="10">
    <source>
        <dbReference type="RuleBase" id="RU362071"/>
    </source>
</evidence>
<keyword evidence="11" id="KW-0966">Cell projection</keyword>
<feature type="transmembrane region" description="Helical" evidence="10">
    <location>
        <begin position="214"/>
        <end position="238"/>
    </location>
</feature>
<feature type="transmembrane region" description="Helical" evidence="10">
    <location>
        <begin position="122"/>
        <end position="142"/>
    </location>
</feature>
<keyword evidence="6 10" id="KW-1133">Transmembrane helix</keyword>
<evidence type="ECO:0000256" key="2">
    <source>
        <dbReference type="ARBA" id="ARBA00009772"/>
    </source>
</evidence>
<evidence type="ECO:0000313" key="14">
    <source>
        <dbReference type="Proteomes" id="UP000323392"/>
    </source>
</evidence>
<comment type="function">
    <text evidence="1 10">Role in flagellar biosynthesis.</text>
</comment>
<dbReference type="GO" id="GO:0009425">
    <property type="term" value="C:bacterial-type flagellum basal body"/>
    <property type="evidence" value="ECO:0007669"/>
    <property type="project" value="UniProtKB-SubCell"/>
</dbReference>
<dbReference type="PANTHER" id="PTHR30065">
    <property type="entry name" value="FLAGELLAR BIOSYNTHETIC PROTEIN FLIR"/>
    <property type="match status" value="1"/>
</dbReference>
<keyword evidence="8 10" id="KW-0975">Bacterial flagellum</keyword>
<evidence type="ECO:0000256" key="1">
    <source>
        <dbReference type="ARBA" id="ARBA00002578"/>
    </source>
</evidence>
<keyword evidence="11" id="KW-0282">Flagellum</keyword>
<dbReference type="AlphaFoldDB" id="A0A150FQ94"/>
<evidence type="ECO:0000256" key="3">
    <source>
        <dbReference type="ARBA" id="ARBA00021717"/>
    </source>
</evidence>
<evidence type="ECO:0000313" key="13">
    <source>
        <dbReference type="Proteomes" id="UP000092605"/>
    </source>
</evidence>
<dbReference type="STRING" id="1121328.JWYL7_0858"/>
<reference evidence="12 14" key="2">
    <citation type="submission" date="2016-11" db="EMBL/GenBank/DDBJ databases">
        <authorList>
            <person name="Varghese N."/>
            <person name="Submissions S."/>
        </authorList>
    </citation>
    <scope>NUCLEOTIDE SEQUENCE [LARGE SCALE GENOMIC DNA]</scope>
    <source>
        <strain evidence="12 14">DSM 7308</strain>
    </source>
</reference>
<dbReference type="PANTHER" id="PTHR30065:SF1">
    <property type="entry name" value="SURFACE PRESENTATION OF ANTIGENS PROTEIN SPAR"/>
    <property type="match status" value="1"/>
</dbReference>
<dbReference type="InterPro" id="IPR002010">
    <property type="entry name" value="T3SS_IM_R"/>
</dbReference>
<dbReference type="GO" id="GO:0044780">
    <property type="term" value="P:bacterial-type flagellum assembly"/>
    <property type="evidence" value="ECO:0007669"/>
    <property type="project" value="UniProtKB-UniRule"/>
</dbReference>
<evidence type="ECO:0000313" key="12">
    <source>
        <dbReference type="EMBL" id="SHK60727.1"/>
    </source>
</evidence>
<organism evidence="11 13">
    <name type="scientific">Alkalithermobacter thermoalcaliphilus JW-YL-7 = DSM 7308</name>
    <dbReference type="NCBI Taxonomy" id="1121328"/>
    <lineage>
        <taxon>Bacteria</taxon>
        <taxon>Bacillati</taxon>
        <taxon>Bacillota</taxon>
        <taxon>Clostridia</taxon>
        <taxon>Peptostreptococcales</taxon>
        <taxon>Tepidibacteraceae</taxon>
        <taxon>Alkalithermobacter</taxon>
    </lineage>
</organism>
<dbReference type="GO" id="GO:0005886">
    <property type="term" value="C:plasma membrane"/>
    <property type="evidence" value="ECO:0007669"/>
    <property type="project" value="UniProtKB-SubCell"/>
</dbReference>
<evidence type="ECO:0000256" key="5">
    <source>
        <dbReference type="ARBA" id="ARBA00022692"/>
    </source>
</evidence>
<gene>
    <name evidence="11" type="ORF">JWYL7_0858</name>
    <name evidence="12" type="ORF">SAMN05661008_00539</name>
</gene>
<keyword evidence="4 10" id="KW-1003">Cell membrane</keyword>
<feature type="transmembrane region" description="Helical" evidence="10">
    <location>
        <begin position="12"/>
        <end position="33"/>
    </location>
</feature>
<reference evidence="11 13" key="1">
    <citation type="submission" date="2016-02" db="EMBL/GenBank/DDBJ databases">
        <title>Draft genome sequence for Clostridium paradoxum JW-YL-7.</title>
        <authorList>
            <person name="Utturkar S.M."/>
            <person name="Lancaster A."/>
            <person name="Poole F.L."/>
            <person name="Adams M.W."/>
            <person name="Brown S.D."/>
        </authorList>
    </citation>
    <scope>NUCLEOTIDE SEQUENCE [LARGE SCALE GENOMIC DNA]</scope>
    <source>
        <strain evidence="11 13">JW-YL-7</strain>
    </source>
</reference>
<keyword evidence="7 10" id="KW-0472">Membrane</keyword>
<keyword evidence="14" id="KW-1185">Reference proteome</keyword>
<keyword evidence="11" id="KW-0969">Cilium</keyword>
<dbReference type="Proteomes" id="UP000092605">
    <property type="component" value="Unassembled WGS sequence"/>
</dbReference>
<dbReference type="RefSeq" id="WP_066069548.1">
    <property type="nucleotide sequence ID" value="NZ_FRBG01000003.1"/>
</dbReference>
<comment type="similarity">
    <text evidence="2 10">Belongs to the FliR/MopE/SpaR family.</text>
</comment>
<keyword evidence="5 10" id="KW-0812">Transmembrane</keyword>
<comment type="subcellular location">
    <subcellularLocation>
        <location evidence="10">Cell membrane</location>
        <topology evidence="10">Multi-pass membrane protein</topology>
    </subcellularLocation>
    <subcellularLocation>
        <location evidence="10">Bacterial flagellum basal body</location>
    </subcellularLocation>
</comment>
<sequence length="259" mass="29475">MSKVLVDILSYLNLYMLIFARCIGLFVVSPIFGRNNLPNIFKLGFCLIVSYIILPYVNMGNVSEYSFFNIMFLGIKEILIGFVIGFIAYMIFSIFYIAGAFLDLDLGFSMANVIDPQYGSQVPITGNFIYTILTVVFMLLNGHHYLIKALVDSFYIFPVNSLININNNLFVFIVQLLDYMFVSAIKISIIVMISIFLVNLILGILARTMPQMNVFIVGMPLKIVIGLSIMSVSFPYMVAMGDRIFTNMYEFIYKIIRIL</sequence>
<protein>
    <recommendedName>
        <fullName evidence="3 9">Flagellar biosynthetic protein FliR</fullName>
    </recommendedName>
</protein>
<dbReference type="NCBIfam" id="TIGR01400">
    <property type="entry name" value="fliR"/>
    <property type="match status" value="1"/>
</dbReference>
<evidence type="ECO:0000256" key="9">
    <source>
        <dbReference type="NCBIfam" id="TIGR01400"/>
    </source>
</evidence>
<evidence type="ECO:0000256" key="7">
    <source>
        <dbReference type="ARBA" id="ARBA00023136"/>
    </source>
</evidence>
<dbReference type="Proteomes" id="UP000323392">
    <property type="component" value="Unassembled WGS sequence"/>
</dbReference>
<feature type="transmembrane region" description="Helical" evidence="10">
    <location>
        <begin position="78"/>
        <end position="102"/>
    </location>
</feature>